<protein>
    <submittedName>
        <fullName evidence="1">Uncharacterized protein</fullName>
    </submittedName>
</protein>
<dbReference type="EMBL" id="JAACJM010000030">
    <property type="protein sequence ID" value="KAF5364912.1"/>
    <property type="molecule type" value="Genomic_DNA"/>
</dbReference>
<evidence type="ECO:0000313" key="2">
    <source>
        <dbReference type="Proteomes" id="UP000559256"/>
    </source>
</evidence>
<dbReference type="Proteomes" id="UP000559256">
    <property type="component" value="Unassembled WGS sequence"/>
</dbReference>
<accession>A0A8H5LPL8</accession>
<evidence type="ECO:0000313" key="1">
    <source>
        <dbReference type="EMBL" id="KAF5364912.1"/>
    </source>
</evidence>
<reference evidence="1 2" key="1">
    <citation type="journal article" date="2020" name="ISME J.">
        <title>Uncovering the hidden diversity of litter-decomposition mechanisms in mushroom-forming fungi.</title>
        <authorList>
            <person name="Floudas D."/>
            <person name="Bentzer J."/>
            <person name="Ahren D."/>
            <person name="Johansson T."/>
            <person name="Persson P."/>
            <person name="Tunlid A."/>
        </authorList>
    </citation>
    <scope>NUCLEOTIDE SEQUENCE [LARGE SCALE GENOMIC DNA]</scope>
    <source>
        <strain evidence="1 2">CBS 291.85</strain>
    </source>
</reference>
<comment type="caution">
    <text evidence="1">The sequence shown here is derived from an EMBL/GenBank/DDBJ whole genome shotgun (WGS) entry which is preliminary data.</text>
</comment>
<organism evidence="1 2">
    <name type="scientific">Tetrapyrgos nigripes</name>
    <dbReference type="NCBI Taxonomy" id="182062"/>
    <lineage>
        <taxon>Eukaryota</taxon>
        <taxon>Fungi</taxon>
        <taxon>Dikarya</taxon>
        <taxon>Basidiomycota</taxon>
        <taxon>Agaricomycotina</taxon>
        <taxon>Agaricomycetes</taxon>
        <taxon>Agaricomycetidae</taxon>
        <taxon>Agaricales</taxon>
        <taxon>Marasmiineae</taxon>
        <taxon>Marasmiaceae</taxon>
        <taxon>Tetrapyrgos</taxon>
    </lineage>
</organism>
<keyword evidence="2" id="KW-1185">Reference proteome</keyword>
<dbReference type="AlphaFoldDB" id="A0A8H5LPL8"/>
<sequence>MTSDSGTCIFDYLNDDVLGVICFLLNDMEKDSTSFLKSLSLSCKRFRTHCLAYIFQTFTLKHVGNNAWEYAMGRLKEWNSAVSQHSSCVREIFIKLIFGPSRIPSEFPKLLASTLSEISTSSQRLHKMTLHIDIDIGFAQPFQETFQQKNLHLIFPTVKRVIVSEELHYLVRHCPNAEYLSTASAADSTSDSEKWQWRSYVGASTSSGGPRDQVALTAFIEAAGELGSKLQCLMLGSLECNYEVEDLMNALYNAVPWIRMLDIQLKLFSNPYKSDHGSSRPEINLEKFEHLVSQLSRFPHLQKLSIADVDYLGFFDNNLPAFPFHDTRMDQLEVYCEAETIAASMVFRKCPGVVEVWFGGWTKATSTRMRHSHGDSEEAEAEPRYPIGERDGMKWYYQPMGPTRWI</sequence>
<gene>
    <name evidence="1" type="ORF">D9758_008149</name>
</gene>
<proteinExistence type="predicted"/>
<name>A0A8H5LPL8_9AGAR</name>
<dbReference type="OrthoDB" id="2848819at2759"/>